<reference evidence="1" key="1">
    <citation type="journal article" date="2022" name="Int. J. Mol. Sci.">
        <title>Draft Genome of Tanacetum Coccineum: Genomic Comparison of Closely Related Tanacetum-Family Plants.</title>
        <authorList>
            <person name="Yamashiro T."/>
            <person name="Shiraishi A."/>
            <person name="Nakayama K."/>
            <person name="Satake H."/>
        </authorList>
    </citation>
    <scope>NUCLEOTIDE SEQUENCE</scope>
</reference>
<organism evidence="1 2">
    <name type="scientific">Tanacetum coccineum</name>
    <dbReference type="NCBI Taxonomy" id="301880"/>
    <lineage>
        <taxon>Eukaryota</taxon>
        <taxon>Viridiplantae</taxon>
        <taxon>Streptophyta</taxon>
        <taxon>Embryophyta</taxon>
        <taxon>Tracheophyta</taxon>
        <taxon>Spermatophyta</taxon>
        <taxon>Magnoliopsida</taxon>
        <taxon>eudicotyledons</taxon>
        <taxon>Gunneridae</taxon>
        <taxon>Pentapetalae</taxon>
        <taxon>asterids</taxon>
        <taxon>campanulids</taxon>
        <taxon>Asterales</taxon>
        <taxon>Asteraceae</taxon>
        <taxon>Asteroideae</taxon>
        <taxon>Anthemideae</taxon>
        <taxon>Anthemidinae</taxon>
        <taxon>Tanacetum</taxon>
    </lineage>
</organism>
<comment type="caution">
    <text evidence="1">The sequence shown here is derived from an EMBL/GenBank/DDBJ whole genome shotgun (WGS) entry which is preliminary data.</text>
</comment>
<dbReference type="Proteomes" id="UP001151760">
    <property type="component" value="Unassembled WGS sequence"/>
</dbReference>
<evidence type="ECO:0000313" key="1">
    <source>
        <dbReference type="EMBL" id="GJS57091.1"/>
    </source>
</evidence>
<proteinExistence type="predicted"/>
<sequence>MGNLHGINDAIKVTLFDVITGSALVPWIYMYQFWHTLKEDGSKYKLKFLLGTKELTMTVAEFIRIFQLPQATNNNNVGFIVVPTFRQMVPFFLKDLGFSLKLKSPSNFVSKGLPQPWQTLCKIFARCLTTRVTVYDQPPIQIMQMLFCFINNVQVNYVELLWEGLHYSLMHPTTLIPYPRFTKMIVDHYMTAHPHILRRVHDNYHRVENDDLVKNISNSGKNKDGVGIKILEWMLNEEMKQTDHY</sequence>
<evidence type="ECO:0000313" key="2">
    <source>
        <dbReference type="Proteomes" id="UP001151760"/>
    </source>
</evidence>
<dbReference type="EMBL" id="BQNB010008982">
    <property type="protein sequence ID" value="GJS57091.1"/>
    <property type="molecule type" value="Genomic_DNA"/>
</dbReference>
<reference evidence="1" key="2">
    <citation type="submission" date="2022-01" db="EMBL/GenBank/DDBJ databases">
        <authorList>
            <person name="Yamashiro T."/>
            <person name="Shiraishi A."/>
            <person name="Satake H."/>
            <person name="Nakayama K."/>
        </authorList>
    </citation>
    <scope>NUCLEOTIDE SEQUENCE</scope>
</reference>
<gene>
    <name evidence="1" type="ORF">Tco_0651875</name>
</gene>
<protein>
    <submittedName>
        <fullName evidence="1">Uncharacterized protein</fullName>
    </submittedName>
</protein>
<name>A0ABQ4WWM8_9ASTR</name>
<keyword evidence="2" id="KW-1185">Reference proteome</keyword>
<accession>A0ABQ4WWM8</accession>